<dbReference type="GO" id="GO:0004470">
    <property type="term" value="F:malic enzyme activity"/>
    <property type="evidence" value="ECO:0007669"/>
    <property type="project" value="InterPro"/>
</dbReference>
<dbReference type="InterPro" id="IPR037062">
    <property type="entry name" value="Malic_N_dom_sf"/>
</dbReference>
<evidence type="ECO:0000259" key="3">
    <source>
        <dbReference type="SMART" id="SM00919"/>
    </source>
</evidence>
<dbReference type="PANTHER" id="PTHR43237">
    <property type="entry name" value="NADP-DEPENDENT MALIC ENZYME"/>
    <property type="match status" value="1"/>
</dbReference>
<reference evidence="5 6" key="1">
    <citation type="journal article" date="2015" name="Genome Biol. Evol.">
        <title>Comparative Genomics of a Bacterivorous Green Alga Reveals Evolutionary Causalities and Consequences of Phago-Mixotrophic Mode of Nutrition.</title>
        <authorList>
            <person name="Burns J.A."/>
            <person name="Paasch A."/>
            <person name="Narechania A."/>
            <person name="Kim E."/>
        </authorList>
    </citation>
    <scope>NUCLEOTIDE SEQUENCE [LARGE SCALE GENOMIC DNA]</scope>
    <source>
        <strain evidence="5 6">PLY_AMNH</strain>
    </source>
</reference>
<dbReference type="SMART" id="SM00919">
    <property type="entry name" value="Malic_M"/>
    <property type="match status" value="1"/>
</dbReference>
<dbReference type="Pfam" id="PF03949">
    <property type="entry name" value="Malic_M"/>
    <property type="match status" value="1"/>
</dbReference>
<dbReference type="Pfam" id="PF00390">
    <property type="entry name" value="malic"/>
    <property type="match status" value="1"/>
</dbReference>
<dbReference type="SUPFAM" id="SSF53223">
    <property type="entry name" value="Aminoacid dehydrogenase-like, N-terminal domain"/>
    <property type="match status" value="1"/>
</dbReference>
<dbReference type="PANTHER" id="PTHR43237:SF4">
    <property type="entry name" value="NADP-DEPENDENT MALIC ENZYME"/>
    <property type="match status" value="1"/>
</dbReference>
<dbReference type="EMBL" id="LGRX02004321">
    <property type="protein sequence ID" value="KAK3280627.1"/>
    <property type="molecule type" value="Genomic_DNA"/>
</dbReference>
<dbReference type="InterPro" id="IPR002505">
    <property type="entry name" value="PTA_PTB"/>
</dbReference>
<feature type="domain" description="Malic enzyme NAD-binding" evidence="3">
    <location>
        <begin position="193"/>
        <end position="409"/>
    </location>
</feature>
<dbReference type="InterPro" id="IPR051674">
    <property type="entry name" value="Malate_Decarboxylase"/>
</dbReference>
<dbReference type="InterPro" id="IPR012302">
    <property type="entry name" value="Malic_NAD-bd"/>
</dbReference>
<dbReference type="Proteomes" id="UP001190700">
    <property type="component" value="Unassembled WGS sequence"/>
</dbReference>
<evidence type="ECO:0000313" key="5">
    <source>
        <dbReference type="EMBL" id="KAK3280627.1"/>
    </source>
</evidence>
<keyword evidence="6" id="KW-1185">Reference proteome</keyword>
<dbReference type="SMART" id="SM01274">
    <property type="entry name" value="malic"/>
    <property type="match status" value="1"/>
</dbReference>
<dbReference type="GO" id="GO:0051287">
    <property type="term" value="F:NAD binding"/>
    <property type="evidence" value="ECO:0007669"/>
    <property type="project" value="InterPro"/>
</dbReference>
<feature type="domain" description="Malic enzyme N-terminal" evidence="4">
    <location>
        <begin position="48"/>
        <end position="181"/>
    </location>
</feature>
<dbReference type="FunFam" id="3.40.50.10380:FF:000003">
    <property type="entry name" value="NADP-dependent malic enzyme"/>
    <property type="match status" value="1"/>
</dbReference>
<dbReference type="AlphaFoldDB" id="A0AAE0GM31"/>
<dbReference type="GO" id="GO:0016746">
    <property type="term" value="F:acyltransferase activity"/>
    <property type="evidence" value="ECO:0007669"/>
    <property type="project" value="InterPro"/>
</dbReference>
<keyword evidence="1" id="KW-0560">Oxidoreductase</keyword>
<evidence type="ECO:0008006" key="7">
    <source>
        <dbReference type="Google" id="ProtNLM"/>
    </source>
</evidence>
<dbReference type="SUPFAM" id="SSF51735">
    <property type="entry name" value="NAD(P)-binding Rossmann-fold domains"/>
    <property type="match status" value="1"/>
</dbReference>
<feature type="region of interest" description="Disordered" evidence="2">
    <location>
        <begin position="1"/>
        <end position="21"/>
    </location>
</feature>
<dbReference type="Gene3D" id="3.40.50.10950">
    <property type="match status" value="1"/>
</dbReference>
<dbReference type="GO" id="GO:0016616">
    <property type="term" value="F:oxidoreductase activity, acting on the CH-OH group of donors, NAD or NADP as acceptor"/>
    <property type="evidence" value="ECO:0007669"/>
    <property type="project" value="InterPro"/>
</dbReference>
<organism evidence="5 6">
    <name type="scientific">Cymbomonas tetramitiformis</name>
    <dbReference type="NCBI Taxonomy" id="36881"/>
    <lineage>
        <taxon>Eukaryota</taxon>
        <taxon>Viridiplantae</taxon>
        <taxon>Chlorophyta</taxon>
        <taxon>Pyramimonadophyceae</taxon>
        <taxon>Pyramimonadales</taxon>
        <taxon>Pyramimonadaceae</taxon>
        <taxon>Cymbomonas</taxon>
    </lineage>
</organism>
<accession>A0AAE0GM31</accession>
<evidence type="ECO:0000259" key="4">
    <source>
        <dbReference type="SMART" id="SM01274"/>
    </source>
</evidence>
<dbReference type="Gene3D" id="3.40.50.10380">
    <property type="entry name" value="Malic enzyme, N-terminal domain"/>
    <property type="match status" value="1"/>
</dbReference>
<dbReference type="Gene3D" id="3.40.50.720">
    <property type="entry name" value="NAD(P)-binding Rossmann-like Domain"/>
    <property type="match status" value="2"/>
</dbReference>
<comment type="caution">
    <text evidence="5">The sequence shown here is derived from an EMBL/GenBank/DDBJ whole genome shotgun (WGS) entry which is preliminary data.</text>
</comment>
<proteinExistence type="predicted"/>
<evidence type="ECO:0000256" key="2">
    <source>
        <dbReference type="SAM" id="MobiDB-lite"/>
    </source>
</evidence>
<evidence type="ECO:0000313" key="6">
    <source>
        <dbReference type="Proteomes" id="UP001190700"/>
    </source>
</evidence>
<sequence>MPNEAETEAEPDPEADEGIEDDNNRLRAMALQYHRRGSVCTLGEGLGAGKLSVTPTRRLANQLDLSLAYSPGVGACCEEIVSDPQKVSEYTARGNTVAVMSNGTAVLGYGNIGPLAAKPVMEGKAVLFKKFAGIDAFDLEIAELDPLRFADIVVALEPSFGAVNLEDIKAPDCFVVEEECRKRMNIPVFHDDQHGTAIVVAAAITNALQIVGKDIKDVRMVCNGAGAAAIACLNLLMDLGLKRSNILVADRTGIIHAGRSGLNKYKAPFAVETDCRTLEDAFIGADICLGLSSANAFSQEMVQSMAKQPIVMALSNPVNNVLCFPFLFRGALDCGASDITSEMKMACVKAIAELARRASTSDMIAKAYEGNASSPSQASTDFGPNYLIPKPFDPRLLTAIAPAIAKAAMECGVAKSPITDMDAYCEQLTTFVYRTNTFMGRLFQRAKQNVKHVVFAEGEDERVLQAVRLALDDNLCKPILIGRISVISRKVEALGLDIPLCLGRDAAIPEGTVEVVDMQDDSRYARYWQEYHHLCQRKGINPATAREGKRTELRIPTGGTPKYCRV</sequence>
<dbReference type="InterPro" id="IPR012301">
    <property type="entry name" value="Malic_N_dom"/>
</dbReference>
<dbReference type="Pfam" id="PF01515">
    <property type="entry name" value="PTA_PTB"/>
    <property type="match status" value="1"/>
</dbReference>
<evidence type="ECO:0000256" key="1">
    <source>
        <dbReference type="ARBA" id="ARBA00023002"/>
    </source>
</evidence>
<dbReference type="InterPro" id="IPR036291">
    <property type="entry name" value="NAD(P)-bd_dom_sf"/>
</dbReference>
<protein>
    <recommendedName>
        <fullName evidence="7">NADP-dependent malic enzyme</fullName>
    </recommendedName>
</protein>
<gene>
    <name evidence="5" type="ORF">CYMTET_11539</name>
</gene>
<name>A0AAE0GM31_9CHLO</name>
<dbReference type="SUPFAM" id="SSF53659">
    <property type="entry name" value="Isocitrate/Isopropylmalate dehydrogenase-like"/>
    <property type="match status" value="1"/>
</dbReference>
<dbReference type="InterPro" id="IPR046346">
    <property type="entry name" value="Aminoacid_DH-like_N_sf"/>
</dbReference>
<dbReference type="InterPro" id="IPR042113">
    <property type="entry name" value="P_AcTrfase_dom1"/>
</dbReference>